<evidence type="ECO:0000259" key="1">
    <source>
        <dbReference type="Pfam" id="PF16778"/>
    </source>
</evidence>
<comment type="caution">
    <text evidence="2">The sequence shown here is derived from an EMBL/GenBank/DDBJ whole genome shotgun (WGS) entry which is preliminary data.</text>
</comment>
<dbReference type="Proteomes" id="UP000030021">
    <property type="component" value="Unassembled WGS sequence"/>
</dbReference>
<dbReference type="AlphaFoldDB" id="A0A0A0HKV0"/>
<gene>
    <name evidence="2" type="ORF">rosmuc_03066</name>
</gene>
<evidence type="ECO:0000313" key="3">
    <source>
        <dbReference type="Proteomes" id="UP000030021"/>
    </source>
</evidence>
<dbReference type="Pfam" id="PF16778">
    <property type="entry name" value="Phage_tail_APC"/>
    <property type="match status" value="1"/>
</dbReference>
<name>A0A0A0HKV0_9RHOB</name>
<sequence>MMQGIRNIRNQLLAASDWTQLPDAPLGSEARAAWASYRQALRDVTNGVTGPDQIEWPARPDQQE</sequence>
<reference evidence="2 3" key="1">
    <citation type="submission" date="2013-01" db="EMBL/GenBank/DDBJ databases">
        <authorList>
            <person name="Fiebig A."/>
            <person name="Goeker M."/>
            <person name="Klenk H.-P.P."/>
        </authorList>
    </citation>
    <scope>NUCLEOTIDE SEQUENCE [LARGE SCALE GENOMIC DNA]</scope>
    <source>
        <strain evidence="2 3">DSM 17069</strain>
    </source>
</reference>
<dbReference type="InterPro" id="IPR031893">
    <property type="entry name" value="Phage_tail_APC"/>
</dbReference>
<evidence type="ECO:0000313" key="2">
    <source>
        <dbReference type="EMBL" id="KGM86773.1"/>
    </source>
</evidence>
<feature type="domain" description="Phage tail assembly chaperone-like" evidence="1">
    <location>
        <begin position="3"/>
        <end position="61"/>
    </location>
</feature>
<dbReference type="HOGENOM" id="CLU_197559_0_0_5"/>
<dbReference type="Gene3D" id="6.10.140.1310">
    <property type="match status" value="1"/>
</dbReference>
<dbReference type="RefSeq" id="WP_052115218.1">
    <property type="nucleotide sequence ID" value="NZ_KN293975.1"/>
</dbReference>
<dbReference type="EMBL" id="AONH01000016">
    <property type="protein sequence ID" value="KGM86773.1"/>
    <property type="molecule type" value="Genomic_DNA"/>
</dbReference>
<proteinExistence type="predicted"/>
<organism evidence="2 3">
    <name type="scientific">Roseovarius mucosus DSM 17069</name>
    <dbReference type="NCBI Taxonomy" id="1288298"/>
    <lineage>
        <taxon>Bacteria</taxon>
        <taxon>Pseudomonadati</taxon>
        <taxon>Pseudomonadota</taxon>
        <taxon>Alphaproteobacteria</taxon>
        <taxon>Rhodobacterales</taxon>
        <taxon>Roseobacteraceae</taxon>
        <taxon>Roseovarius</taxon>
    </lineage>
</organism>
<dbReference type="eggNOG" id="ENOG5033D9N">
    <property type="taxonomic scope" value="Bacteria"/>
</dbReference>
<protein>
    <recommendedName>
        <fullName evidence="1">Phage tail assembly chaperone-like domain-containing protein</fullName>
    </recommendedName>
</protein>
<accession>A0A0A0HKV0</accession>
<dbReference type="OrthoDB" id="1685143at2"/>
<dbReference type="PATRIC" id="fig|1288298.3.peg.3078"/>